<reference evidence="1" key="1">
    <citation type="submission" date="2018-06" db="EMBL/GenBank/DDBJ databases">
        <authorList>
            <person name="Zhirakovskaya E."/>
        </authorList>
    </citation>
    <scope>NUCLEOTIDE SEQUENCE</scope>
</reference>
<dbReference type="SUPFAM" id="SSF54427">
    <property type="entry name" value="NTF2-like"/>
    <property type="match status" value="1"/>
</dbReference>
<proteinExistence type="predicted"/>
<protein>
    <recommendedName>
        <fullName evidence="2">DUF4440 domain-containing protein</fullName>
    </recommendedName>
</protein>
<dbReference type="InterPro" id="IPR032710">
    <property type="entry name" value="NTF2-like_dom_sf"/>
</dbReference>
<name>A0A3B1BED5_9ZZZZ</name>
<evidence type="ECO:0000313" key="1">
    <source>
        <dbReference type="EMBL" id="VAX16616.1"/>
    </source>
</evidence>
<gene>
    <name evidence="1" type="ORF">MNBD_IGNAVI01-350</name>
</gene>
<dbReference type="Gene3D" id="3.10.450.50">
    <property type="match status" value="1"/>
</dbReference>
<accession>A0A3B1BED5</accession>
<organism evidence="1">
    <name type="scientific">hydrothermal vent metagenome</name>
    <dbReference type="NCBI Taxonomy" id="652676"/>
    <lineage>
        <taxon>unclassified sequences</taxon>
        <taxon>metagenomes</taxon>
        <taxon>ecological metagenomes</taxon>
    </lineage>
</organism>
<dbReference type="AlphaFoldDB" id="A0A3B1BED5"/>
<dbReference type="EMBL" id="UOGD01000054">
    <property type="protein sequence ID" value="VAX16616.1"/>
    <property type="molecule type" value="Genomic_DNA"/>
</dbReference>
<sequence length="137" mass="16448">MDEKQKEIWNVVLTYTDLIMQGKIDEFLEHFHEDYSGWSNIEPIPADKESIISELHNRSSQKITVQYDLIPIKIKIHDNIAVVHYYLHERKKDKNEIKESQIKHYTDILININNRWFLLADHFGVKIYKYFENSIEG</sequence>
<evidence type="ECO:0008006" key="2">
    <source>
        <dbReference type="Google" id="ProtNLM"/>
    </source>
</evidence>